<evidence type="ECO:0000313" key="9">
    <source>
        <dbReference type="EMBL" id="CEP62290.1"/>
    </source>
</evidence>
<dbReference type="Gene3D" id="3.40.50.1820">
    <property type="entry name" value="alpha/beta hydrolase"/>
    <property type="match status" value="1"/>
</dbReference>
<comment type="catalytic activity">
    <reaction evidence="5">
        <text>[phosphatase 2A protein]-C-terminal L-leucine methyl ester + H2O = [phosphatase 2A protein]-C-terminal L-leucine + methanol + H(+)</text>
        <dbReference type="Rhea" id="RHEA:48548"/>
        <dbReference type="Rhea" id="RHEA-COMP:12134"/>
        <dbReference type="Rhea" id="RHEA-COMP:12135"/>
        <dbReference type="ChEBI" id="CHEBI:15377"/>
        <dbReference type="ChEBI" id="CHEBI:15378"/>
        <dbReference type="ChEBI" id="CHEBI:17790"/>
        <dbReference type="ChEBI" id="CHEBI:90516"/>
        <dbReference type="ChEBI" id="CHEBI:90517"/>
        <dbReference type="EC" id="3.1.1.89"/>
    </reaction>
</comment>
<dbReference type="AlphaFoldDB" id="A0A0C7N2S1"/>
<feature type="active site" evidence="7">
    <location>
        <position position="171"/>
    </location>
</feature>
<dbReference type="Pfam" id="PF00561">
    <property type="entry name" value="Abhydrolase_1"/>
    <property type="match status" value="1"/>
</dbReference>
<dbReference type="GO" id="GO:0051723">
    <property type="term" value="F:protein methylesterase activity"/>
    <property type="evidence" value="ECO:0007669"/>
    <property type="project" value="UniProtKB-EC"/>
</dbReference>
<comment type="function">
    <text evidence="6">Demethylates proteins that have been reversibly carboxymethylated.</text>
</comment>
<evidence type="ECO:0000256" key="1">
    <source>
        <dbReference type="ARBA" id="ARBA00008645"/>
    </source>
</evidence>
<evidence type="ECO:0000313" key="10">
    <source>
        <dbReference type="Proteomes" id="UP000054304"/>
    </source>
</evidence>
<dbReference type="PANTHER" id="PTHR14189">
    <property type="entry name" value="PROTEIN PHOSPHATASE METHYLESTERASE-1 RELATED"/>
    <property type="match status" value="1"/>
</dbReference>
<dbReference type="PIRSF" id="PIRSF022950">
    <property type="entry name" value="PPase_methylesterase_euk"/>
    <property type="match status" value="1"/>
</dbReference>
<name>A0A0C7N2S1_9SACH</name>
<dbReference type="EC" id="3.1.1.-" evidence="6"/>
<dbReference type="InterPro" id="IPR016812">
    <property type="entry name" value="PPase_methylesterase_euk"/>
</dbReference>
<dbReference type="RefSeq" id="XP_022628517.1">
    <property type="nucleotide sequence ID" value="XM_022772167.1"/>
</dbReference>
<dbReference type="STRING" id="1245769.A0A0C7N2S1"/>
<evidence type="ECO:0000256" key="7">
    <source>
        <dbReference type="PIRSR" id="PIRSR022950-1"/>
    </source>
</evidence>
<keyword evidence="10" id="KW-1185">Reference proteome</keyword>
<dbReference type="EMBL" id="LN736364">
    <property type="protein sequence ID" value="CEP62290.1"/>
    <property type="molecule type" value="Genomic_DNA"/>
</dbReference>
<organism evidence="9 10">
    <name type="scientific">Lachancea lanzarotensis</name>
    <dbReference type="NCBI Taxonomy" id="1245769"/>
    <lineage>
        <taxon>Eukaryota</taxon>
        <taxon>Fungi</taxon>
        <taxon>Dikarya</taxon>
        <taxon>Ascomycota</taxon>
        <taxon>Saccharomycotina</taxon>
        <taxon>Saccharomycetes</taxon>
        <taxon>Saccharomycetales</taxon>
        <taxon>Saccharomycetaceae</taxon>
        <taxon>Lachancea</taxon>
    </lineage>
</organism>
<feature type="active site" evidence="7">
    <location>
        <position position="199"/>
    </location>
</feature>
<evidence type="ECO:0000256" key="3">
    <source>
        <dbReference type="ARBA" id="ARBA00022487"/>
    </source>
</evidence>
<comment type="similarity">
    <text evidence="1 6">Belongs to the AB hydrolase superfamily.</text>
</comment>
<dbReference type="PANTHER" id="PTHR14189:SF0">
    <property type="entry name" value="PROTEIN PHOSPHATASE METHYLESTERASE 1"/>
    <property type="match status" value="1"/>
</dbReference>
<evidence type="ECO:0000259" key="8">
    <source>
        <dbReference type="Pfam" id="PF00561"/>
    </source>
</evidence>
<dbReference type="GeneID" id="34685752"/>
<dbReference type="GO" id="GO:0005763">
    <property type="term" value="C:mitochondrial small ribosomal subunit"/>
    <property type="evidence" value="ECO:0007669"/>
    <property type="project" value="EnsemblFungi"/>
</dbReference>
<evidence type="ECO:0000256" key="6">
    <source>
        <dbReference type="PIRNR" id="PIRNR022950"/>
    </source>
</evidence>
<evidence type="ECO:0000256" key="2">
    <source>
        <dbReference type="ARBA" id="ARBA00020672"/>
    </source>
</evidence>
<evidence type="ECO:0000256" key="5">
    <source>
        <dbReference type="ARBA" id="ARBA00049203"/>
    </source>
</evidence>
<dbReference type="InterPro" id="IPR000073">
    <property type="entry name" value="AB_hydrolase_1"/>
</dbReference>
<dbReference type="Proteomes" id="UP000054304">
    <property type="component" value="Unassembled WGS sequence"/>
</dbReference>
<dbReference type="SUPFAM" id="SSF53474">
    <property type="entry name" value="alpha/beta-Hydrolases"/>
    <property type="match status" value="1"/>
</dbReference>
<evidence type="ECO:0000256" key="4">
    <source>
        <dbReference type="ARBA" id="ARBA00022801"/>
    </source>
</evidence>
<dbReference type="InterPro" id="IPR029058">
    <property type="entry name" value="AB_hydrolase_fold"/>
</dbReference>
<accession>A0A0C7N2S1</accession>
<reference evidence="9 10" key="1">
    <citation type="submission" date="2014-12" db="EMBL/GenBank/DDBJ databases">
        <authorList>
            <person name="Neuveglise Cecile"/>
        </authorList>
    </citation>
    <scope>NUCLEOTIDE SEQUENCE [LARGE SCALE GENOMIC DNA]</scope>
    <source>
        <strain evidence="9 10">CBS 12615</strain>
    </source>
</reference>
<gene>
    <name evidence="9" type="ORF">LALA0_S05e02212g</name>
</gene>
<keyword evidence="4 6" id="KW-0378">Hydrolase</keyword>
<dbReference type="HOGENOM" id="CLU_024818_3_0_1"/>
<proteinExistence type="inferred from homology"/>
<keyword evidence="3 6" id="KW-0719">Serine esterase</keyword>
<feature type="active site" evidence="7">
    <location>
        <position position="325"/>
    </location>
</feature>
<sequence length="365" mass="40759">MSDALRRALLAKMEHADTVIQSGTTSESAPKVNPPIDLPSWKDFFDQNETFSIENGDFTFNSYFTLPTSESLPKSPASRNIPIFVFHHGAGSSALSFAPLARSLHEKLGNQCGTFAFDARGHGQTKTPDSASYRLEDFQTDFCQILELFSQRYLARLFTSSNFCLILVGHSLGGSICCSAFNQFDQFLRQKIVGVAMLDIVEEAAKKALNTVDTFLAKTPNVFPNYKAAIDWHVQRRLSSLESSAQICIPSLFTPTESGQVARITNLTTFRPFWSTWFTGLSSRFVKLPTSKLLILAGDDNLDRELIIGQMQGKFQLVVFQDSGHFIEEDCPAKTALTLIDFWQRNDVKNVRIKTNWSKKGSPTP</sequence>
<dbReference type="OrthoDB" id="194865at2759"/>
<feature type="domain" description="AB hydrolase-1" evidence="8">
    <location>
        <begin position="82"/>
        <end position="327"/>
    </location>
</feature>
<protein>
    <recommendedName>
        <fullName evidence="2 6">Protein phosphatase methylesterase 1</fullName>
        <shortName evidence="6">PME-1</shortName>
        <ecNumber evidence="6">3.1.1.-</ecNumber>
    </recommendedName>
</protein>